<gene>
    <name evidence="2" type="ORF">BI308_21075</name>
</gene>
<dbReference type="SUPFAM" id="SSF53474">
    <property type="entry name" value="alpha/beta-Hydrolases"/>
    <property type="match status" value="1"/>
</dbReference>
<dbReference type="GO" id="GO:0016787">
    <property type="term" value="F:hydrolase activity"/>
    <property type="evidence" value="ECO:0007669"/>
    <property type="project" value="UniProtKB-KW"/>
</dbReference>
<proteinExistence type="predicted"/>
<dbReference type="InterPro" id="IPR050261">
    <property type="entry name" value="FrsA_esterase"/>
</dbReference>
<dbReference type="PANTHER" id="PTHR22946">
    <property type="entry name" value="DIENELACTONE HYDROLASE DOMAIN-CONTAINING PROTEIN-RELATED"/>
    <property type="match status" value="1"/>
</dbReference>
<dbReference type="Proteomes" id="UP000183940">
    <property type="component" value="Unassembled WGS sequence"/>
</dbReference>
<organism evidence="2 3">
    <name type="scientific">Roseofilum reptotaenium AO1-A</name>
    <dbReference type="NCBI Taxonomy" id="1925591"/>
    <lineage>
        <taxon>Bacteria</taxon>
        <taxon>Bacillati</taxon>
        <taxon>Cyanobacteriota</taxon>
        <taxon>Cyanophyceae</taxon>
        <taxon>Desertifilales</taxon>
        <taxon>Desertifilaceae</taxon>
        <taxon>Roseofilum</taxon>
    </lineage>
</organism>
<dbReference type="PANTHER" id="PTHR22946:SF0">
    <property type="entry name" value="DIENELACTONE HYDROLASE DOMAIN-CONTAINING PROTEIN"/>
    <property type="match status" value="1"/>
</dbReference>
<dbReference type="InterPro" id="IPR029058">
    <property type="entry name" value="AB_hydrolase_fold"/>
</dbReference>
<dbReference type="Gene3D" id="3.40.50.1820">
    <property type="entry name" value="alpha/beta hydrolase"/>
    <property type="match status" value="1"/>
</dbReference>
<protein>
    <submittedName>
        <fullName evidence="2">Dienelactone hydrolase</fullName>
    </submittedName>
</protein>
<keyword evidence="2" id="KW-0378">Hydrolase</keyword>
<reference evidence="2" key="1">
    <citation type="submission" date="2016-10" db="EMBL/GenBank/DDBJ databases">
        <title>CRISPR-Cas defence system in Roseofilum reptotaenium: evidence of a bacteriophage-cyanobacterium arms race in the coral black band disease.</title>
        <authorList>
            <person name="Buerger P."/>
            <person name="Wood-Charlson E.M."/>
            <person name="Weynberg K.D."/>
            <person name="Willis B."/>
            <person name="Van Oppen M.J."/>
        </authorList>
    </citation>
    <scope>NUCLEOTIDE SEQUENCE [LARGE SCALE GENOMIC DNA]</scope>
    <source>
        <strain evidence="2">AO1-A</strain>
    </source>
</reference>
<dbReference type="STRING" id="1925591.BI308_21075"/>
<dbReference type="InterPro" id="IPR002925">
    <property type="entry name" value="Dienelactn_hydro"/>
</dbReference>
<evidence type="ECO:0000313" key="3">
    <source>
        <dbReference type="Proteomes" id="UP000183940"/>
    </source>
</evidence>
<sequence>MNKLRKQLYALLLALVCTSALLLGGITLGQAQSPMVTDIQTEVVEYQQGDAVLEGYLAYDRSNNNQRPGVLIIHAWKGLGEFEKQQAEKLAEMGYVAFAADIYGLGIRPETTDEAREQATYYRSNRQLLRDRAQAGLAYLKRHRLTNSKQTAAIGYCFGGTTVLELARSGAEVSGVVSFHGGLDTPNPEDAKQIQAKVLVLHGADDPAVPPEEVAAFQEEMRQAGVDWQLIAYGGTVHSFTNPKAGNDPSKGSAYNPDSARRSFVAMKLFFDELFE</sequence>
<accession>A0A1L9QLP3</accession>
<evidence type="ECO:0000313" key="2">
    <source>
        <dbReference type="EMBL" id="OJJ19804.1"/>
    </source>
</evidence>
<evidence type="ECO:0000259" key="1">
    <source>
        <dbReference type="Pfam" id="PF01738"/>
    </source>
</evidence>
<comment type="caution">
    <text evidence="2">The sequence shown here is derived from an EMBL/GenBank/DDBJ whole genome shotgun (WGS) entry which is preliminary data.</text>
</comment>
<name>A0A1L9QLP3_9CYAN</name>
<dbReference type="EMBL" id="MLAW01000049">
    <property type="protein sequence ID" value="OJJ19804.1"/>
    <property type="molecule type" value="Genomic_DNA"/>
</dbReference>
<keyword evidence="3" id="KW-1185">Reference proteome</keyword>
<dbReference type="AlphaFoldDB" id="A0A1L9QLP3"/>
<feature type="domain" description="Dienelactone hydrolase" evidence="1">
    <location>
        <begin position="54"/>
        <end position="273"/>
    </location>
</feature>
<dbReference type="Pfam" id="PF01738">
    <property type="entry name" value="DLH"/>
    <property type="match status" value="1"/>
</dbReference>